<feature type="non-terminal residue" evidence="3">
    <location>
        <position position="284"/>
    </location>
</feature>
<dbReference type="GeneID" id="106014109"/>
<dbReference type="Proteomes" id="UP000694888">
    <property type="component" value="Unplaced"/>
</dbReference>
<feature type="compositionally biased region" description="Polar residues" evidence="1">
    <location>
        <begin position="275"/>
        <end position="284"/>
    </location>
</feature>
<proteinExistence type="predicted"/>
<sequence length="284" mass="31544">MPHFTALNFNDGPTRHPTGTLTVTLTGRYSGSVPPDTIIQKIHSILPTAQIKKIYRLQTYYTYYIEPQTDTDLSPLHLKTFREVAEGTDALCQMTARERRKIHLQWVPVTLTETHIKQIAQTFTRPDTPIDFLPRRYGTDDRHILLAEADEQDIPHYVRVSGCGPDTLSILVTIPGRRIACIHCARDDHYSSKCPAGKPEQTNDAPTTTTTITYADRLKNNPRQPHQPTTRRPPTDTATATTAATTPAVDTPAPALNPTAPTTQTVTSTALLRSPTKTPTKTQT</sequence>
<feature type="region of interest" description="Disordered" evidence="1">
    <location>
        <begin position="215"/>
        <end position="284"/>
    </location>
</feature>
<evidence type="ECO:0000256" key="1">
    <source>
        <dbReference type="SAM" id="MobiDB-lite"/>
    </source>
</evidence>
<feature type="compositionally biased region" description="Low complexity" evidence="1">
    <location>
        <begin position="228"/>
        <end position="270"/>
    </location>
</feature>
<protein>
    <submittedName>
        <fullName evidence="3">Uncharacterized protein LOC106014109</fullName>
    </submittedName>
</protein>
<evidence type="ECO:0000313" key="3">
    <source>
        <dbReference type="RefSeq" id="XP_012946612.1"/>
    </source>
</evidence>
<reference evidence="3" key="1">
    <citation type="submission" date="2025-08" db="UniProtKB">
        <authorList>
            <consortium name="RefSeq"/>
        </authorList>
    </citation>
    <scope>IDENTIFICATION</scope>
</reference>
<accession>A0ABM1AFF0</accession>
<keyword evidence="2" id="KW-1185">Reference proteome</keyword>
<name>A0ABM1AFF0_APLCA</name>
<evidence type="ECO:0000313" key="2">
    <source>
        <dbReference type="Proteomes" id="UP000694888"/>
    </source>
</evidence>
<gene>
    <name evidence="3" type="primary">LOC106014109</name>
</gene>
<dbReference type="RefSeq" id="XP_012946612.1">
    <property type="nucleotide sequence ID" value="XM_013091158.1"/>
</dbReference>
<organism evidence="2 3">
    <name type="scientific">Aplysia californica</name>
    <name type="common">California sea hare</name>
    <dbReference type="NCBI Taxonomy" id="6500"/>
    <lineage>
        <taxon>Eukaryota</taxon>
        <taxon>Metazoa</taxon>
        <taxon>Spiralia</taxon>
        <taxon>Lophotrochozoa</taxon>
        <taxon>Mollusca</taxon>
        <taxon>Gastropoda</taxon>
        <taxon>Heterobranchia</taxon>
        <taxon>Euthyneura</taxon>
        <taxon>Tectipleura</taxon>
        <taxon>Aplysiida</taxon>
        <taxon>Aplysioidea</taxon>
        <taxon>Aplysiidae</taxon>
        <taxon>Aplysia</taxon>
    </lineage>
</organism>